<proteinExistence type="predicted"/>
<evidence type="ECO:0000313" key="2">
    <source>
        <dbReference type="Proteomes" id="UP000185713"/>
    </source>
</evidence>
<dbReference type="EMBL" id="JWTK01000004">
    <property type="protein sequence ID" value="OJH48898.1"/>
    <property type="molecule type" value="Genomic_DNA"/>
</dbReference>
<name>A0A1L9C3B8_9EURY</name>
<dbReference type="AlphaFoldDB" id="A0A1L9C3B8"/>
<accession>A0A1L9C3B8</accession>
<sequence>MENEMIYILHKINATQIRVYIMGRTFLFREVHTIA</sequence>
<organism evidence="1 2">
    <name type="scientific">Methanohalophilus portucalensis FDF-1</name>
    <dbReference type="NCBI Taxonomy" id="523843"/>
    <lineage>
        <taxon>Archaea</taxon>
        <taxon>Methanobacteriati</taxon>
        <taxon>Methanobacteriota</taxon>
        <taxon>Stenosarchaea group</taxon>
        <taxon>Methanomicrobia</taxon>
        <taxon>Methanosarcinales</taxon>
        <taxon>Methanosarcinaceae</taxon>
        <taxon>Methanohalophilus</taxon>
    </lineage>
</organism>
<evidence type="ECO:0000313" key="1">
    <source>
        <dbReference type="EMBL" id="OJH48898.1"/>
    </source>
</evidence>
<dbReference type="Proteomes" id="UP000185713">
    <property type="component" value="Unassembled WGS sequence"/>
</dbReference>
<comment type="caution">
    <text evidence="1">The sequence shown here is derived from an EMBL/GenBank/DDBJ whole genome shotgun (WGS) entry which is preliminary data.</text>
</comment>
<reference evidence="1 2" key="1">
    <citation type="submission" date="2014-12" db="EMBL/GenBank/DDBJ databases">
        <title>The genome sequence of Methanohalophilus portucalensis strain FDF1.</title>
        <authorList>
            <person name="Lai M.-C."/>
            <person name="Lai S.-J."/>
        </authorList>
    </citation>
    <scope>NUCLEOTIDE SEQUENCE [LARGE SCALE GENOMIC DNA]</scope>
    <source>
        <strain evidence="1 2">FDF-1</strain>
    </source>
</reference>
<gene>
    <name evidence="1" type="ORF">MPF_1398</name>
</gene>
<protein>
    <submittedName>
        <fullName evidence="1">Uncharacterized protein</fullName>
    </submittedName>
</protein>